<feature type="transmembrane region" description="Helical" evidence="6">
    <location>
        <begin position="203"/>
        <end position="225"/>
    </location>
</feature>
<comment type="similarity">
    <text evidence="2">Belongs to the DsbD family.</text>
</comment>
<evidence type="ECO:0000256" key="3">
    <source>
        <dbReference type="ARBA" id="ARBA00022692"/>
    </source>
</evidence>
<dbReference type="RefSeq" id="WP_092565776.1">
    <property type="nucleotide sequence ID" value="NZ_FNQV01000015.1"/>
</dbReference>
<feature type="domain" description="Cytochrome C biogenesis protein transmembrane" evidence="7">
    <location>
        <begin position="8"/>
        <end position="181"/>
    </location>
</feature>
<organism evidence="8 9">
    <name type="scientific">Bowdeniella nasicola</name>
    <dbReference type="NCBI Taxonomy" id="208480"/>
    <lineage>
        <taxon>Bacteria</taxon>
        <taxon>Bacillati</taxon>
        <taxon>Actinomycetota</taxon>
        <taxon>Actinomycetes</taxon>
        <taxon>Actinomycetales</taxon>
        <taxon>Actinomycetaceae</taxon>
        <taxon>Bowdeniella</taxon>
    </lineage>
</organism>
<dbReference type="Proteomes" id="UP000199288">
    <property type="component" value="Unassembled WGS sequence"/>
</dbReference>
<keyword evidence="3 6" id="KW-0812">Transmembrane</keyword>
<protein>
    <submittedName>
        <fullName evidence="8">Cytochrome c biogenesis protein CcdA</fullName>
    </submittedName>
</protein>
<evidence type="ECO:0000256" key="5">
    <source>
        <dbReference type="ARBA" id="ARBA00023136"/>
    </source>
</evidence>
<gene>
    <name evidence="8" type="ORF">SAMN02910418_02163</name>
</gene>
<dbReference type="AlphaFoldDB" id="A0A1H4D720"/>
<dbReference type="GO" id="GO:0017004">
    <property type="term" value="P:cytochrome complex assembly"/>
    <property type="evidence" value="ECO:0007669"/>
    <property type="project" value="InterPro"/>
</dbReference>
<name>A0A1H4D720_9ACTO</name>
<reference evidence="9" key="1">
    <citation type="submission" date="2016-10" db="EMBL/GenBank/DDBJ databases">
        <authorList>
            <person name="Varghese N."/>
            <person name="Submissions S."/>
        </authorList>
    </citation>
    <scope>NUCLEOTIDE SEQUENCE [LARGE SCALE GENOMIC DNA]</scope>
    <source>
        <strain evidence="9">KPR-1</strain>
    </source>
</reference>
<dbReference type="PANTHER" id="PTHR31272:SF4">
    <property type="entry name" value="CYTOCHROME C-TYPE BIOGENESIS PROTEIN HI_1454-RELATED"/>
    <property type="match status" value="1"/>
</dbReference>
<feature type="transmembrane region" description="Helical" evidence="6">
    <location>
        <begin position="46"/>
        <end position="69"/>
    </location>
</feature>
<evidence type="ECO:0000256" key="4">
    <source>
        <dbReference type="ARBA" id="ARBA00022989"/>
    </source>
</evidence>
<evidence type="ECO:0000256" key="1">
    <source>
        <dbReference type="ARBA" id="ARBA00004141"/>
    </source>
</evidence>
<feature type="transmembrane region" description="Helical" evidence="6">
    <location>
        <begin position="75"/>
        <end position="100"/>
    </location>
</feature>
<feature type="transmembrane region" description="Helical" evidence="6">
    <location>
        <begin position="157"/>
        <end position="182"/>
    </location>
</feature>
<evidence type="ECO:0000313" key="8">
    <source>
        <dbReference type="EMBL" id="SEA68378.1"/>
    </source>
</evidence>
<dbReference type="GO" id="GO:0016020">
    <property type="term" value="C:membrane"/>
    <property type="evidence" value="ECO:0007669"/>
    <property type="project" value="UniProtKB-SubCell"/>
</dbReference>
<dbReference type="InterPro" id="IPR051790">
    <property type="entry name" value="Cytochrome_c-biogenesis_DsbD"/>
</dbReference>
<evidence type="ECO:0000313" key="9">
    <source>
        <dbReference type="Proteomes" id="UP000199288"/>
    </source>
</evidence>
<accession>A0A1H4D720</accession>
<feature type="transmembrane region" description="Helical" evidence="6">
    <location>
        <begin position="6"/>
        <end position="34"/>
    </location>
</feature>
<dbReference type="InterPro" id="IPR003834">
    <property type="entry name" value="Cyt_c_assmbl_TM_dom"/>
</dbReference>
<keyword evidence="5 6" id="KW-0472">Membrane</keyword>
<dbReference type="EMBL" id="FNQV01000015">
    <property type="protein sequence ID" value="SEA68378.1"/>
    <property type="molecule type" value="Genomic_DNA"/>
</dbReference>
<sequence length="290" mass="29636">MTDIGLAGAIVGGIATLLSPCAAMLLPGFFAYAFASRTNLLAKTGVFYLGLLTTLVPLGAVAGGLGRLLVTYRHLLIIGSAVLVIALGILMTLGVTFRLPGAAMADRASTSESARADRNPAGWIAVYVMGATYGVAGGCSGPILGSVLALAGLGGSAAYGALVLAVYALGMLVPLVILAALWDRFKIGERGWLRPRPLHLGPIKTTIASFVGGLLFIAIGILLLATNGTQNLGGLLSPDQQVGIESSVTNATRGIPDVFVLLGIAILLVIGALIWAVKREKSRAPSEHVG</sequence>
<evidence type="ECO:0000256" key="6">
    <source>
        <dbReference type="SAM" id="Phobius"/>
    </source>
</evidence>
<feature type="transmembrane region" description="Helical" evidence="6">
    <location>
        <begin position="258"/>
        <end position="277"/>
    </location>
</feature>
<proteinExistence type="inferred from homology"/>
<feature type="transmembrane region" description="Helical" evidence="6">
    <location>
        <begin position="121"/>
        <end position="151"/>
    </location>
</feature>
<keyword evidence="4 6" id="KW-1133">Transmembrane helix</keyword>
<dbReference type="Pfam" id="PF02683">
    <property type="entry name" value="DsbD_TM"/>
    <property type="match status" value="1"/>
</dbReference>
<evidence type="ECO:0000259" key="7">
    <source>
        <dbReference type="Pfam" id="PF02683"/>
    </source>
</evidence>
<evidence type="ECO:0000256" key="2">
    <source>
        <dbReference type="ARBA" id="ARBA00006143"/>
    </source>
</evidence>
<dbReference type="PANTHER" id="PTHR31272">
    <property type="entry name" value="CYTOCHROME C-TYPE BIOGENESIS PROTEIN HI_1454-RELATED"/>
    <property type="match status" value="1"/>
</dbReference>
<dbReference type="OrthoDB" id="4332145at2"/>
<keyword evidence="9" id="KW-1185">Reference proteome</keyword>
<comment type="subcellular location">
    <subcellularLocation>
        <location evidence="1">Membrane</location>
        <topology evidence="1">Multi-pass membrane protein</topology>
    </subcellularLocation>
</comment>